<organism evidence="3 4">
    <name type="scientific">Amphibalanus amphitrite</name>
    <name type="common">Striped barnacle</name>
    <name type="synonym">Balanus amphitrite</name>
    <dbReference type="NCBI Taxonomy" id="1232801"/>
    <lineage>
        <taxon>Eukaryota</taxon>
        <taxon>Metazoa</taxon>
        <taxon>Ecdysozoa</taxon>
        <taxon>Arthropoda</taxon>
        <taxon>Crustacea</taxon>
        <taxon>Multicrustacea</taxon>
        <taxon>Cirripedia</taxon>
        <taxon>Thoracica</taxon>
        <taxon>Thoracicalcarea</taxon>
        <taxon>Balanomorpha</taxon>
        <taxon>Balanoidea</taxon>
        <taxon>Balanidae</taxon>
        <taxon>Amphibalaninae</taxon>
        <taxon>Amphibalanus</taxon>
    </lineage>
</organism>
<dbReference type="Gene3D" id="1.20.58.390">
    <property type="entry name" value="Neurotransmitter-gated ion-channel transmembrane domain"/>
    <property type="match status" value="1"/>
</dbReference>
<accession>A0A6A4X1W1</accession>
<evidence type="ECO:0000259" key="2">
    <source>
        <dbReference type="Pfam" id="PF02932"/>
    </source>
</evidence>
<dbReference type="GO" id="GO:0006811">
    <property type="term" value="P:monoatomic ion transport"/>
    <property type="evidence" value="ECO:0007669"/>
    <property type="project" value="InterPro"/>
</dbReference>
<feature type="transmembrane region" description="Helical" evidence="1">
    <location>
        <begin position="51"/>
        <end position="71"/>
    </location>
</feature>
<feature type="transmembrane region" description="Helical" evidence="1">
    <location>
        <begin position="243"/>
        <end position="262"/>
    </location>
</feature>
<reference evidence="3 4" key="1">
    <citation type="submission" date="2019-07" db="EMBL/GenBank/DDBJ databases">
        <title>Draft genome assembly of a fouling barnacle, Amphibalanus amphitrite (Darwin, 1854): The first reference genome for Thecostraca.</title>
        <authorList>
            <person name="Kim W."/>
        </authorList>
    </citation>
    <scope>NUCLEOTIDE SEQUENCE [LARGE SCALE GENOMIC DNA]</scope>
    <source>
        <strain evidence="3">SNU_AA5</strain>
        <tissue evidence="3">Soma without cirri and trophi</tissue>
    </source>
</reference>
<keyword evidence="1" id="KW-0812">Transmembrane</keyword>
<keyword evidence="4" id="KW-1185">Reference proteome</keyword>
<dbReference type="InterPro" id="IPR038050">
    <property type="entry name" value="Neuro_actylchol_rec"/>
</dbReference>
<name>A0A6A4X1W1_AMPAM</name>
<protein>
    <recommendedName>
        <fullName evidence="2">Neurotransmitter-gated ion-channel transmembrane domain-containing protein</fullName>
    </recommendedName>
</protein>
<gene>
    <name evidence="3" type="ORF">FJT64_020400</name>
</gene>
<evidence type="ECO:0000313" key="4">
    <source>
        <dbReference type="Proteomes" id="UP000440578"/>
    </source>
</evidence>
<evidence type="ECO:0000256" key="1">
    <source>
        <dbReference type="SAM" id="Phobius"/>
    </source>
</evidence>
<comment type="caution">
    <text evidence="3">The sequence shown here is derived from an EMBL/GenBank/DDBJ whole genome shotgun (WGS) entry which is preliminary data.</text>
</comment>
<dbReference type="SUPFAM" id="SSF90112">
    <property type="entry name" value="Neurotransmitter-gated ion-channel transmembrane pore"/>
    <property type="match status" value="1"/>
</dbReference>
<proteinExistence type="predicted"/>
<evidence type="ECO:0000313" key="3">
    <source>
        <dbReference type="EMBL" id="KAF0308352.1"/>
    </source>
</evidence>
<dbReference type="Pfam" id="PF02932">
    <property type="entry name" value="Neur_chan_memb"/>
    <property type="match status" value="1"/>
</dbReference>
<dbReference type="InterPro" id="IPR006029">
    <property type="entry name" value="Neurotrans-gated_channel_TM"/>
</dbReference>
<dbReference type="InterPro" id="IPR036719">
    <property type="entry name" value="Neuro-gated_channel_TM_sf"/>
</dbReference>
<keyword evidence="1" id="KW-0472">Membrane</keyword>
<feature type="domain" description="Neurotransmitter-gated ion-channel transmembrane" evidence="2">
    <location>
        <begin position="1"/>
        <end position="257"/>
    </location>
</feature>
<dbReference type="AlphaFoldDB" id="A0A6A4X1W1"/>
<dbReference type="Proteomes" id="UP000440578">
    <property type="component" value="Unassembled WGS sequence"/>
</dbReference>
<dbReference type="EMBL" id="VIIS01000494">
    <property type="protein sequence ID" value="KAF0308352.1"/>
    <property type="molecule type" value="Genomic_DNA"/>
</dbReference>
<keyword evidence="1" id="KW-1133">Transmembrane helix</keyword>
<dbReference type="GO" id="GO:0016020">
    <property type="term" value="C:membrane"/>
    <property type="evidence" value="ECO:0007669"/>
    <property type="project" value="InterPro"/>
</dbReference>
<dbReference type="OrthoDB" id="10458601at2759"/>
<sequence>MVIIAWISFYLPDELGEGRVLLSFLNLVCTVQLLRQLKTVPHSGVVRSIDVWMLSVLTFVWLSVVACFLDLRYAFRGLEREQQESVDDVLFFYRQPKLARQLADESHREERQRATRRRGALTTENAPRRFSFARRRSTSPAAMAERHGFDMDRLRRQSTWHGDDLFWDAETGESPAGERVEWSEFYQWAHERHAARRRPVEEELDDDEGSQWSVQSLLKSMWSIRKEYRWLTWSDYVKKCVEMMYPVFFCVFCVTFWIVYVHDSYHDDESSSTATEAKEDYFTGV</sequence>